<keyword evidence="2" id="KW-1185">Reference proteome</keyword>
<reference evidence="2" key="1">
    <citation type="journal article" date="2010" name="Nature">
        <title>The Amphimedon queenslandica genome and the evolution of animal complexity.</title>
        <authorList>
            <person name="Srivastava M."/>
            <person name="Simakov O."/>
            <person name="Chapman J."/>
            <person name="Fahey B."/>
            <person name="Gauthier M.E."/>
            <person name="Mitros T."/>
            <person name="Richards G.S."/>
            <person name="Conaco C."/>
            <person name="Dacre M."/>
            <person name="Hellsten U."/>
            <person name="Larroux C."/>
            <person name="Putnam N.H."/>
            <person name="Stanke M."/>
            <person name="Adamska M."/>
            <person name="Darling A."/>
            <person name="Degnan S.M."/>
            <person name="Oakley T.H."/>
            <person name="Plachetzki D.C."/>
            <person name="Zhai Y."/>
            <person name="Adamski M."/>
            <person name="Calcino A."/>
            <person name="Cummins S.F."/>
            <person name="Goodstein D.M."/>
            <person name="Harris C."/>
            <person name="Jackson D.J."/>
            <person name="Leys S.P."/>
            <person name="Shu S."/>
            <person name="Woodcroft B.J."/>
            <person name="Vervoort M."/>
            <person name="Kosik K.S."/>
            <person name="Manning G."/>
            <person name="Degnan B.M."/>
            <person name="Rokhsar D.S."/>
        </authorList>
    </citation>
    <scope>NUCLEOTIDE SEQUENCE [LARGE SCALE GENOMIC DNA]</scope>
</reference>
<name>A0AAN0JYL8_AMPQE</name>
<dbReference type="EnsemblMetazoa" id="XM_020006652.1">
    <property type="protein sequence ID" value="XP_019862211.1"/>
    <property type="gene ID" value="LOC109590780"/>
</dbReference>
<proteinExistence type="predicted"/>
<organism evidence="1 2">
    <name type="scientific">Amphimedon queenslandica</name>
    <name type="common">Sponge</name>
    <dbReference type="NCBI Taxonomy" id="400682"/>
    <lineage>
        <taxon>Eukaryota</taxon>
        <taxon>Metazoa</taxon>
        <taxon>Porifera</taxon>
        <taxon>Demospongiae</taxon>
        <taxon>Heteroscleromorpha</taxon>
        <taxon>Haplosclerida</taxon>
        <taxon>Niphatidae</taxon>
        <taxon>Amphimedon</taxon>
    </lineage>
</organism>
<evidence type="ECO:0000313" key="2">
    <source>
        <dbReference type="Proteomes" id="UP000007879"/>
    </source>
</evidence>
<dbReference type="GeneID" id="109590780"/>
<dbReference type="Proteomes" id="UP000007879">
    <property type="component" value="Unassembled WGS sequence"/>
</dbReference>
<dbReference type="RefSeq" id="XP_019862211.1">
    <property type="nucleotide sequence ID" value="XM_020006652.1"/>
</dbReference>
<accession>A0AAN0JYL8</accession>
<dbReference type="KEGG" id="aqu:109590780"/>
<sequence>MDVTNVLSNNIIQSFEEFIRVLFKQENLTVIKIAEESILFRAERVARANFNELTISASAFNIVLNFSTSDNLSSLASIAKVILPKNIKHVTKSENIDVASTLYKKANFFPVHEEVNSSSSVMTVVGSAVISL</sequence>
<reference evidence="1" key="2">
    <citation type="submission" date="2024-06" db="UniProtKB">
        <authorList>
            <consortium name="EnsemblMetazoa"/>
        </authorList>
    </citation>
    <scope>IDENTIFICATION</scope>
</reference>
<dbReference type="AlphaFoldDB" id="A0AAN0JYL8"/>
<evidence type="ECO:0000313" key="1">
    <source>
        <dbReference type="EnsemblMetazoa" id="XP_019862211.1"/>
    </source>
</evidence>
<protein>
    <submittedName>
        <fullName evidence="1">Uncharacterized protein</fullName>
    </submittedName>
</protein>